<dbReference type="EMBL" id="HBGW01089752">
    <property type="protein sequence ID" value="CAD9639140.1"/>
    <property type="molecule type" value="Transcribed_RNA"/>
</dbReference>
<accession>A0A7S2VMD7</accession>
<feature type="compositionally biased region" description="Low complexity" evidence="1">
    <location>
        <begin position="95"/>
        <end position="116"/>
    </location>
</feature>
<evidence type="ECO:0000256" key="1">
    <source>
        <dbReference type="SAM" id="MobiDB-lite"/>
    </source>
</evidence>
<organism evidence="2">
    <name type="scientific">Zooxanthella nutricula</name>
    <dbReference type="NCBI Taxonomy" id="1333877"/>
    <lineage>
        <taxon>Eukaryota</taxon>
        <taxon>Sar</taxon>
        <taxon>Alveolata</taxon>
        <taxon>Dinophyceae</taxon>
        <taxon>Peridiniales</taxon>
        <taxon>Peridiniales incertae sedis</taxon>
        <taxon>Zooxanthella</taxon>
    </lineage>
</organism>
<dbReference type="AlphaFoldDB" id="A0A7S2VMD7"/>
<protein>
    <submittedName>
        <fullName evidence="2">Uncharacterized protein</fullName>
    </submittedName>
</protein>
<proteinExistence type="predicted"/>
<name>A0A7S2VMD7_9DINO</name>
<sequence length="242" mass="26513">METTVWRTGEYACSRNSFNAIVLRKEFDPPRDIMNMRKMGKKSMVGPDYVPNGIYGRVVAGTLDPDGHHVLEAVARKAVPVPTTETFSASLRSTLRAPRGEAAPEAGPEAPEAPALEPRPEARNSLTMSRSRAMSDSQITINKFATMTRPATVGVAKVADTKKAYKGSGGCTVNWRPGETDMTRHSFNKMVREPYVSKRTFDAPESLARSTTMGRQAERGAKWVPNSIGGRRVAGMLPYPKK</sequence>
<gene>
    <name evidence="2" type="ORF">BRAN1462_LOCUS56962</name>
</gene>
<reference evidence="2" key="1">
    <citation type="submission" date="2021-01" db="EMBL/GenBank/DDBJ databases">
        <authorList>
            <person name="Corre E."/>
            <person name="Pelletier E."/>
            <person name="Niang G."/>
            <person name="Scheremetjew M."/>
            <person name="Finn R."/>
            <person name="Kale V."/>
            <person name="Holt S."/>
            <person name="Cochrane G."/>
            <person name="Meng A."/>
            <person name="Brown T."/>
            <person name="Cohen L."/>
        </authorList>
    </citation>
    <scope>NUCLEOTIDE SEQUENCE</scope>
    <source>
        <strain evidence="2">RCC3387</strain>
    </source>
</reference>
<feature type="region of interest" description="Disordered" evidence="1">
    <location>
        <begin position="92"/>
        <end position="135"/>
    </location>
</feature>
<feature type="compositionally biased region" description="Polar residues" evidence="1">
    <location>
        <begin position="124"/>
        <end position="135"/>
    </location>
</feature>
<evidence type="ECO:0000313" key="2">
    <source>
        <dbReference type="EMBL" id="CAD9639140.1"/>
    </source>
</evidence>